<dbReference type="InterPro" id="IPR029479">
    <property type="entry name" value="Nitroreductase"/>
</dbReference>
<dbReference type="PANTHER" id="PTHR23026">
    <property type="entry name" value="NADPH NITROREDUCTASE"/>
    <property type="match status" value="1"/>
</dbReference>
<dbReference type="Gene3D" id="3.40.109.10">
    <property type="entry name" value="NADH Oxidase"/>
    <property type="match status" value="1"/>
</dbReference>
<dbReference type="InterPro" id="IPR000415">
    <property type="entry name" value="Nitroreductase-like"/>
</dbReference>
<dbReference type="AlphaFoldDB" id="A0A2N3KXB1"/>
<evidence type="ECO:0000256" key="2">
    <source>
        <dbReference type="ARBA" id="ARBA00022643"/>
    </source>
</evidence>
<dbReference type="CDD" id="cd02144">
    <property type="entry name" value="iodotyrosine_dehalogenase"/>
    <property type="match status" value="1"/>
</dbReference>
<comment type="caution">
    <text evidence="5">The sequence shown here is derived from an EMBL/GenBank/DDBJ whole genome shotgun (WGS) entry which is preliminary data.</text>
</comment>
<dbReference type="EMBL" id="NWTK01000003">
    <property type="protein sequence ID" value="PKR55116.1"/>
    <property type="molecule type" value="Genomic_DNA"/>
</dbReference>
<keyword evidence="1" id="KW-0285">Flavoprotein</keyword>
<evidence type="ECO:0000256" key="3">
    <source>
        <dbReference type="ARBA" id="ARBA00023002"/>
    </source>
</evidence>
<protein>
    <submittedName>
        <fullName evidence="5">Nitroreductase family protein</fullName>
    </submittedName>
</protein>
<feature type="domain" description="Nitroreductase" evidence="4">
    <location>
        <begin position="37"/>
        <end position="206"/>
    </location>
</feature>
<evidence type="ECO:0000259" key="4">
    <source>
        <dbReference type="Pfam" id="PF00881"/>
    </source>
</evidence>
<dbReference type="InterPro" id="IPR050627">
    <property type="entry name" value="Nitroreductase/BluB"/>
</dbReference>
<proteinExistence type="predicted"/>
<dbReference type="RefSeq" id="WP_101264959.1">
    <property type="nucleotide sequence ID" value="NZ_NWTK01000003.1"/>
</dbReference>
<keyword evidence="3" id="KW-0560">Oxidoreductase</keyword>
<organism evidence="5 6">
    <name type="scientific">Thalassospira marina</name>
    <dbReference type="NCBI Taxonomy" id="2048283"/>
    <lineage>
        <taxon>Bacteria</taxon>
        <taxon>Pseudomonadati</taxon>
        <taxon>Pseudomonadota</taxon>
        <taxon>Alphaproteobacteria</taxon>
        <taxon>Rhodospirillales</taxon>
        <taxon>Thalassospiraceae</taxon>
        <taxon>Thalassospira</taxon>
    </lineage>
</organism>
<evidence type="ECO:0000256" key="1">
    <source>
        <dbReference type="ARBA" id="ARBA00022630"/>
    </source>
</evidence>
<dbReference type="OrthoDB" id="9802510at2"/>
<evidence type="ECO:0000313" key="6">
    <source>
        <dbReference type="Proteomes" id="UP000233597"/>
    </source>
</evidence>
<accession>A0A2N3KXB1</accession>
<reference evidence="5 6" key="1">
    <citation type="submission" date="2017-09" db="EMBL/GenBank/DDBJ databases">
        <title>Biodiversity and function of Thalassospira species in the particle-attached aromatic-hydrocarbon-degrading consortia from the surface seawater of the South China Sea.</title>
        <authorList>
            <person name="Dong C."/>
            <person name="Liu R."/>
            <person name="Shao Z."/>
        </authorList>
    </citation>
    <scope>NUCLEOTIDE SEQUENCE [LARGE SCALE GENOMIC DNA]</scope>
    <source>
        <strain evidence="5 6">CSC1P2</strain>
    </source>
</reference>
<dbReference type="PANTHER" id="PTHR23026:SF90">
    <property type="entry name" value="IODOTYROSINE DEIODINASE 1"/>
    <property type="match status" value="1"/>
</dbReference>
<keyword evidence="2" id="KW-0288">FMN</keyword>
<gene>
    <name evidence="5" type="ORF">COO20_06965</name>
</gene>
<dbReference type="Proteomes" id="UP000233597">
    <property type="component" value="Unassembled WGS sequence"/>
</dbReference>
<dbReference type="Pfam" id="PF00881">
    <property type="entry name" value="Nitroreductase"/>
    <property type="match status" value="1"/>
</dbReference>
<name>A0A2N3KXB1_9PROT</name>
<dbReference type="GO" id="GO:0016491">
    <property type="term" value="F:oxidoreductase activity"/>
    <property type="evidence" value="ECO:0007669"/>
    <property type="project" value="UniProtKB-KW"/>
</dbReference>
<evidence type="ECO:0000313" key="5">
    <source>
        <dbReference type="EMBL" id="PKR55116.1"/>
    </source>
</evidence>
<sequence>MPAETSSPAYTPIPLPDYQEKPLDQMRADAQAFYDEIRTRHTIRDFSDRPVPRDIIETCLKAAGTAPSGANHQPWHFSVIGDASMKRKIRLAAEEEERAFYAGRAGDEWIKALAPLGTDDSKPFLEIAPWLICIFGERKSRSTDGEMRKNYYVPESVSIATGFLLAALHRAGLATLTHTPNPMSFLSEICGRPAHDKPYILLVTGYPAPDATIPQHATLKRDLADIATFY</sequence>
<dbReference type="SUPFAM" id="SSF55469">
    <property type="entry name" value="FMN-dependent nitroreductase-like"/>
    <property type="match status" value="1"/>
</dbReference>